<evidence type="ECO:0000256" key="4">
    <source>
        <dbReference type="ARBA" id="ARBA00022723"/>
    </source>
</evidence>
<dbReference type="InterPro" id="IPR010505">
    <property type="entry name" value="MoaA_twitch"/>
</dbReference>
<feature type="binding site" evidence="12">
    <location>
        <position position="41"/>
    </location>
    <ligand>
        <name>GTP</name>
        <dbReference type="ChEBI" id="CHEBI:37565"/>
    </ligand>
</feature>
<reference evidence="14 15" key="1">
    <citation type="submission" date="2016-01" db="EMBL/GenBank/DDBJ databases">
        <title>Genome Sequences of Twelve Sporeforming Bacillus Species Isolated from Foods.</title>
        <authorList>
            <person name="Berendsen E.M."/>
            <person name="Wells-Bennik M.H."/>
            <person name="Krawcyk A.O."/>
            <person name="De Jong A."/>
            <person name="Holsappel S."/>
            <person name="Eijlander R.T."/>
            <person name="Kuipers O.P."/>
        </authorList>
    </citation>
    <scope>NUCLEOTIDE SEQUENCE [LARGE SCALE GENOMIC DNA]</scope>
    <source>
        <strain evidence="14 15">B4099</strain>
    </source>
</reference>
<keyword evidence="9 12" id="KW-0501">Molybdenum cofactor biosynthesis</keyword>
<evidence type="ECO:0000256" key="3">
    <source>
        <dbReference type="ARBA" id="ARBA00022691"/>
    </source>
</evidence>
<comment type="cofactor">
    <cofactor evidence="12">
        <name>[4Fe-4S] cluster</name>
        <dbReference type="ChEBI" id="CHEBI:49883"/>
    </cofactor>
    <text evidence="12">Binds 2 [4Fe-4S] clusters. Binds 1 [4Fe-4S] cluster coordinated with 3 cysteines and an exchangeable S-adenosyl-L-methionine and 1 [4Fe-4S] cluster coordinated with 3 cysteines and the GTP-derived substrate.</text>
</comment>
<dbReference type="SMART" id="SM00729">
    <property type="entry name" value="Elp3"/>
    <property type="match status" value="1"/>
</dbReference>
<feature type="binding site" evidence="12">
    <location>
        <position position="301"/>
    </location>
    <ligand>
        <name>[4Fe-4S] cluster</name>
        <dbReference type="ChEBI" id="CHEBI:49883"/>
        <label>2</label>
        <note>4Fe-4S-substrate</note>
    </ligand>
</feature>
<dbReference type="PANTHER" id="PTHR22960:SF0">
    <property type="entry name" value="MOLYBDENUM COFACTOR BIOSYNTHESIS PROTEIN 1"/>
    <property type="match status" value="1"/>
</dbReference>
<comment type="subunit">
    <text evidence="12">Monomer and homodimer.</text>
</comment>
<dbReference type="GO" id="GO:0005525">
    <property type="term" value="F:GTP binding"/>
    <property type="evidence" value="ECO:0007669"/>
    <property type="project" value="UniProtKB-UniRule"/>
</dbReference>
<evidence type="ECO:0000256" key="12">
    <source>
        <dbReference type="HAMAP-Rule" id="MF_01225"/>
    </source>
</evidence>
<dbReference type="SFLD" id="SFLDG01383">
    <property type="entry name" value="cyclic_pyranopterin_phosphate"/>
    <property type="match status" value="1"/>
</dbReference>
<dbReference type="InterPro" id="IPR007197">
    <property type="entry name" value="rSAM"/>
</dbReference>
<feature type="binding site" evidence="12">
    <location>
        <position position="284"/>
    </location>
    <ligand>
        <name>[4Fe-4S] cluster</name>
        <dbReference type="ChEBI" id="CHEBI:49883"/>
        <label>2</label>
        <note>4Fe-4S-substrate</note>
    </ligand>
</feature>
<feature type="binding site" evidence="12">
    <location>
        <position position="98"/>
    </location>
    <ligand>
        <name>S-adenosyl-L-methionine</name>
        <dbReference type="ChEBI" id="CHEBI:59789"/>
    </ligand>
</feature>
<keyword evidence="10 12" id="KW-0456">Lyase</keyword>
<dbReference type="InterPro" id="IPR000385">
    <property type="entry name" value="MoaA_NifB_PqqE_Fe-S-bd_CS"/>
</dbReference>
<evidence type="ECO:0000313" key="15">
    <source>
        <dbReference type="Proteomes" id="UP000075304"/>
    </source>
</evidence>
<feature type="binding site" evidence="12">
    <location>
        <position position="48"/>
    </location>
    <ligand>
        <name>[4Fe-4S] cluster</name>
        <dbReference type="ChEBI" id="CHEBI:49883"/>
        <label>1</label>
        <note>4Fe-4S-S-AdoMet</note>
    </ligand>
</feature>
<dbReference type="PROSITE" id="PS01305">
    <property type="entry name" value="MOAA_NIFB_PQQE"/>
    <property type="match status" value="1"/>
</dbReference>
<feature type="binding site" evidence="12">
    <location>
        <position position="55"/>
    </location>
    <ligand>
        <name>[4Fe-4S] cluster</name>
        <dbReference type="ChEBI" id="CHEBI:49883"/>
        <label>1</label>
        <note>4Fe-4S-S-AdoMet</note>
    </ligand>
</feature>
<dbReference type="SFLD" id="SFLDS00029">
    <property type="entry name" value="Radical_SAM"/>
    <property type="match status" value="1"/>
</dbReference>
<sequence length="360" mass="40588">MAAGRLQTFGKCIFNRETEFKTEMMENMLTDKLNRPLLDLRISVTDRCNFRCTYCMPADNGQKYCFMNRSELMTFEEITRLARLFVSLGVRKIRLTGGEPLLRKDIDQLVAMLHQISGLEDLSVTTNGFLLKRYAAPLKKAGLSRINVSLDALDPEIFPAINGVGAKPARILEGMEEAIRQGIKVKVNMVVKKGMNDSQIVPMAAYFKEKGISLRFIEFMDVGSLNEWKLDEVVTSKEILNMISKEMPLEPLKENYYGEVAKRYRYKGTDTEVGFISSVSQPFCGDCTRLRLSADGKIYTCLFAAQGTDLLGAIREGASDEVLAARIAGIWQNRADRYSQERGKNPTFRGKRIEMSYIGG</sequence>
<dbReference type="PROSITE" id="PS51918">
    <property type="entry name" value="RADICAL_SAM"/>
    <property type="match status" value="1"/>
</dbReference>
<proteinExistence type="inferred from homology"/>
<keyword evidence="5 12" id="KW-0547">Nucleotide-binding</keyword>
<dbReference type="GO" id="GO:0046872">
    <property type="term" value="F:metal ion binding"/>
    <property type="evidence" value="ECO:0007669"/>
    <property type="project" value="UniProtKB-KW"/>
</dbReference>
<dbReference type="NCBIfam" id="TIGR02666">
    <property type="entry name" value="moaA"/>
    <property type="match status" value="1"/>
</dbReference>
<dbReference type="CDD" id="cd01335">
    <property type="entry name" value="Radical_SAM"/>
    <property type="match status" value="1"/>
</dbReference>
<dbReference type="SUPFAM" id="SSF102114">
    <property type="entry name" value="Radical SAM enzymes"/>
    <property type="match status" value="1"/>
</dbReference>
<dbReference type="PATRIC" id="fig|1398.25.peg.2410"/>
<keyword evidence="8 12" id="KW-0342">GTP-binding</keyword>
<dbReference type="GO" id="GO:0051539">
    <property type="term" value="F:4 iron, 4 sulfur cluster binding"/>
    <property type="evidence" value="ECO:0007669"/>
    <property type="project" value="UniProtKB-UniRule"/>
</dbReference>
<evidence type="ECO:0000256" key="6">
    <source>
        <dbReference type="ARBA" id="ARBA00023004"/>
    </source>
</evidence>
<dbReference type="InterPro" id="IPR013483">
    <property type="entry name" value="MoaA"/>
</dbReference>
<keyword evidence="6 12" id="KW-0408">Iron</keyword>
<evidence type="ECO:0000256" key="10">
    <source>
        <dbReference type="ARBA" id="ARBA00023239"/>
    </source>
</evidence>
<dbReference type="HAMAP" id="MF_01225_B">
    <property type="entry name" value="MoaA_B"/>
    <property type="match status" value="1"/>
</dbReference>
<dbReference type="PANTHER" id="PTHR22960">
    <property type="entry name" value="MOLYBDOPTERIN COFACTOR SYNTHESIS PROTEIN A"/>
    <property type="match status" value="1"/>
</dbReference>
<dbReference type="EMBL" id="LQYI01000195">
    <property type="protein sequence ID" value="KYC59007.1"/>
    <property type="molecule type" value="Genomic_DNA"/>
</dbReference>
<dbReference type="InterPro" id="IPR040064">
    <property type="entry name" value="MoaA-like"/>
</dbReference>
<feature type="binding site" evidence="12">
    <location>
        <position position="52"/>
    </location>
    <ligand>
        <name>[4Fe-4S] cluster</name>
        <dbReference type="ChEBI" id="CHEBI:49883"/>
        <label>1</label>
        <note>4Fe-4S-S-AdoMet</note>
    </ligand>
</feature>
<dbReference type="InterPro" id="IPR050105">
    <property type="entry name" value="MoCo_biosynth_MoaA/MoaC"/>
</dbReference>
<dbReference type="InterPro" id="IPR058240">
    <property type="entry name" value="rSAM_sf"/>
</dbReference>
<evidence type="ECO:0000256" key="5">
    <source>
        <dbReference type="ARBA" id="ARBA00022741"/>
    </source>
</evidence>
<dbReference type="AlphaFoldDB" id="A0A150JP70"/>
<evidence type="ECO:0000259" key="13">
    <source>
        <dbReference type="PROSITE" id="PS51918"/>
    </source>
</evidence>
<comment type="similarity">
    <text evidence="12">Belongs to the radical SAM superfamily. MoaA family.</text>
</comment>
<dbReference type="InterPro" id="IPR006638">
    <property type="entry name" value="Elp3/MiaA/NifB-like_rSAM"/>
</dbReference>
<evidence type="ECO:0000256" key="11">
    <source>
        <dbReference type="ARBA" id="ARBA00048697"/>
    </source>
</evidence>
<evidence type="ECO:0000313" key="14">
    <source>
        <dbReference type="EMBL" id="KYC59007.1"/>
    </source>
</evidence>
<dbReference type="GO" id="GO:0061798">
    <property type="term" value="F:GTP 3',8'-cyclase activity"/>
    <property type="evidence" value="ECO:0007669"/>
    <property type="project" value="UniProtKB-UniRule"/>
</dbReference>
<gene>
    <name evidence="12" type="primary">moaA</name>
    <name evidence="14" type="ORF">B4099_2623</name>
</gene>
<evidence type="ECO:0000256" key="2">
    <source>
        <dbReference type="ARBA" id="ARBA00022485"/>
    </source>
</evidence>
<dbReference type="GO" id="GO:1904047">
    <property type="term" value="F:S-adenosyl-L-methionine binding"/>
    <property type="evidence" value="ECO:0007669"/>
    <property type="project" value="UniProtKB-UniRule"/>
</dbReference>
<dbReference type="Proteomes" id="UP000075304">
    <property type="component" value="Unassembled WGS sequence"/>
</dbReference>
<dbReference type="Gene3D" id="3.20.20.70">
    <property type="entry name" value="Aldolase class I"/>
    <property type="match status" value="1"/>
</dbReference>
<evidence type="ECO:0000256" key="7">
    <source>
        <dbReference type="ARBA" id="ARBA00023014"/>
    </source>
</evidence>
<dbReference type="SFLD" id="SFLDG01386">
    <property type="entry name" value="main_SPASM_domain-containing"/>
    <property type="match status" value="1"/>
</dbReference>
<dbReference type="InterPro" id="IPR013785">
    <property type="entry name" value="Aldolase_TIM"/>
</dbReference>
<accession>A0A150JP70</accession>
<evidence type="ECO:0000256" key="9">
    <source>
        <dbReference type="ARBA" id="ARBA00023150"/>
    </source>
</evidence>
<comment type="caution">
    <text evidence="14">The sequence shown here is derived from an EMBL/GenBank/DDBJ whole genome shotgun (WGS) entry which is preliminary data.</text>
</comment>
<keyword evidence="4 12" id="KW-0479">Metal-binding</keyword>
<dbReference type="Pfam" id="PF06463">
    <property type="entry name" value="Mob_synth_C"/>
    <property type="match status" value="1"/>
</dbReference>
<dbReference type="GO" id="GO:0006777">
    <property type="term" value="P:Mo-molybdopterin cofactor biosynthetic process"/>
    <property type="evidence" value="ECO:0007669"/>
    <property type="project" value="UniProtKB-UniRule"/>
</dbReference>
<comment type="catalytic activity">
    <reaction evidence="11 12">
        <text>GTP + AH2 + S-adenosyl-L-methionine = (8S)-3',8-cyclo-7,8-dihydroguanosine 5'-triphosphate + 5'-deoxyadenosine + L-methionine + A + H(+)</text>
        <dbReference type="Rhea" id="RHEA:49576"/>
        <dbReference type="ChEBI" id="CHEBI:13193"/>
        <dbReference type="ChEBI" id="CHEBI:15378"/>
        <dbReference type="ChEBI" id="CHEBI:17319"/>
        <dbReference type="ChEBI" id="CHEBI:17499"/>
        <dbReference type="ChEBI" id="CHEBI:37565"/>
        <dbReference type="ChEBI" id="CHEBI:57844"/>
        <dbReference type="ChEBI" id="CHEBI:59789"/>
        <dbReference type="ChEBI" id="CHEBI:131766"/>
        <dbReference type="EC" id="4.1.99.22"/>
    </reaction>
</comment>
<feature type="domain" description="Radical SAM core" evidence="13">
    <location>
        <begin position="32"/>
        <end position="250"/>
    </location>
</feature>
<dbReference type="UniPathway" id="UPA00344"/>
<comment type="pathway">
    <text evidence="12">Cofactor biosynthesis; molybdopterin biosynthesis.</text>
</comment>
<comment type="function">
    <text evidence="12">Catalyzes the cyclization of GTP to (8S)-3',8-cyclo-7,8-dihydroguanosine 5'-triphosphate.</text>
</comment>
<evidence type="ECO:0000256" key="1">
    <source>
        <dbReference type="ARBA" id="ARBA00012167"/>
    </source>
</evidence>
<protein>
    <recommendedName>
        <fullName evidence="1 12">GTP 3',8-cyclase</fullName>
        <ecNumber evidence="1 12">4.1.99.22</ecNumber>
    </recommendedName>
    <alternativeName>
        <fullName evidence="12">Molybdenum cofactor biosynthesis protein A</fullName>
    </alternativeName>
</protein>
<name>A0A150JP70_HEYCO</name>
<keyword evidence="3 12" id="KW-0949">S-adenosyl-L-methionine</keyword>
<keyword evidence="7 12" id="KW-0411">Iron-sulfur</keyword>
<dbReference type="GO" id="GO:0061799">
    <property type="term" value="F:cyclic pyranopterin monophosphate synthase activity"/>
    <property type="evidence" value="ECO:0007669"/>
    <property type="project" value="TreeGrafter"/>
</dbReference>
<organism evidence="14 15">
    <name type="scientific">Heyndrickxia coagulans</name>
    <name type="common">Weizmannia coagulans</name>
    <dbReference type="NCBI Taxonomy" id="1398"/>
    <lineage>
        <taxon>Bacteria</taxon>
        <taxon>Bacillati</taxon>
        <taxon>Bacillota</taxon>
        <taxon>Bacilli</taxon>
        <taxon>Bacillales</taxon>
        <taxon>Bacillaceae</taxon>
        <taxon>Heyndrickxia</taxon>
    </lineage>
</organism>
<keyword evidence="2 12" id="KW-0004">4Fe-4S</keyword>
<feature type="binding site" evidence="12">
    <location>
        <position position="287"/>
    </location>
    <ligand>
        <name>[4Fe-4S] cluster</name>
        <dbReference type="ChEBI" id="CHEBI:49883"/>
        <label>2</label>
        <note>4Fe-4S-substrate</note>
    </ligand>
</feature>
<dbReference type="NCBIfam" id="NF001199">
    <property type="entry name" value="PRK00164.2-1"/>
    <property type="match status" value="1"/>
</dbReference>
<dbReference type="EC" id="4.1.99.22" evidence="1 12"/>
<feature type="binding site" evidence="12">
    <location>
        <position position="149"/>
    </location>
    <ligand>
        <name>S-adenosyl-L-methionine</name>
        <dbReference type="ChEBI" id="CHEBI:59789"/>
    </ligand>
</feature>
<feature type="binding site" evidence="12">
    <location>
        <position position="220"/>
    </location>
    <ligand>
        <name>S-adenosyl-L-methionine</name>
        <dbReference type="ChEBI" id="CHEBI:59789"/>
    </ligand>
</feature>
<feature type="binding site" evidence="12">
    <location>
        <position position="186"/>
    </location>
    <ligand>
        <name>GTP</name>
        <dbReference type="ChEBI" id="CHEBI:37565"/>
    </ligand>
</feature>
<feature type="binding site" evidence="12">
    <location>
        <position position="125"/>
    </location>
    <ligand>
        <name>GTP</name>
        <dbReference type="ChEBI" id="CHEBI:37565"/>
    </ligand>
</feature>
<feature type="binding site" evidence="12">
    <location>
        <position position="94"/>
    </location>
    <ligand>
        <name>GTP</name>
        <dbReference type="ChEBI" id="CHEBI:37565"/>
    </ligand>
</feature>
<feature type="binding site" evidence="12">
    <location>
        <position position="54"/>
    </location>
    <ligand>
        <name>S-adenosyl-L-methionine</name>
        <dbReference type="ChEBI" id="CHEBI:59789"/>
    </ligand>
</feature>
<evidence type="ECO:0000256" key="8">
    <source>
        <dbReference type="ARBA" id="ARBA00023134"/>
    </source>
</evidence>
<feature type="binding site" evidence="12">
    <location>
        <begin position="289"/>
        <end position="291"/>
    </location>
    <ligand>
        <name>GTP</name>
        <dbReference type="ChEBI" id="CHEBI:37565"/>
    </ligand>
</feature>
<dbReference type="Pfam" id="PF04055">
    <property type="entry name" value="Radical_SAM"/>
    <property type="match status" value="1"/>
</dbReference>
<dbReference type="SFLD" id="SFLDG01067">
    <property type="entry name" value="SPASM/twitch_domain_containing"/>
    <property type="match status" value="1"/>
</dbReference>
<dbReference type="CDD" id="cd21117">
    <property type="entry name" value="Twitch_MoaA"/>
    <property type="match status" value="1"/>
</dbReference>